<dbReference type="InterPro" id="IPR000923">
    <property type="entry name" value="BlueCu_1"/>
</dbReference>
<dbReference type="OrthoDB" id="9808161at2"/>
<keyword evidence="2" id="KW-0479">Metal-binding</keyword>
<evidence type="ECO:0000256" key="3">
    <source>
        <dbReference type="ARBA" id="ARBA00022982"/>
    </source>
</evidence>
<dbReference type="InterPro" id="IPR014068">
    <property type="entry name" value="Azurin"/>
</dbReference>
<dbReference type="eggNOG" id="COG3241">
    <property type="taxonomic scope" value="Bacteria"/>
</dbReference>
<gene>
    <name evidence="8" type="ORF">M472_05760</name>
</gene>
<evidence type="ECO:0000256" key="4">
    <source>
        <dbReference type="ARBA" id="ARBA00023008"/>
    </source>
</evidence>
<evidence type="ECO:0000256" key="5">
    <source>
        <dbReference type="SAM" id="MobiDB-lite"/>
    </source>
</evidence>
<dbReference type="SUPFAM" id="SSF49503">
    <property type="entry name" value="Cupredoxins"/>
    <property type="match status" value="1"/>
</dbReference>
<comment type="caution">
    <text evidence="8">The sequence shown here is derived from an EMBL/GenBank/DDBJ whole genome shotgun (WGS) entry which is preliminary data.</text>
</comment>
<dbReference type="CDD" id="cd13922">
    <property type="entry name" value="Azurin"/>
    <property type="match status" value="1"/>
</dbReference>
<dbReference type="RefSeq" id="WP_021071459.1">
    <property type="nucleotide sequence ID" value="NZ_ATDL01000017.1"/>
</dbReference>
<evidence type="ECO:0000313" key="8">
    <source>
        <dbReference type="EMBL" id="ERJ58265.1"/>
    </source>
</evidence>
<dbReference type="InterPro" id="IPR008972">
    <property type="entry name" value="Cupredoxin"/>
</dbReference>
<dbReference type="GO" id="GO:0005507">
    <property type="term" value="F:copper ion binding"/>
    <property type="evidence" value="ECO:0007669"/>
    <property type="project" value="InterPro"/>
</dbReference>
<proteinExistence type="predicted"/>
<keyword evidence="4" id="KW-0186">Copper</keyword>
<keyword evidence="6" id="KW-0732">Signal</keyword>
<name>U2HSK6_9SPHI</name>
<dbReference type="PATRIC" id="fig|1346330.5.peg.3321"/>
<reference evidence="8 9" key="1">
    <citation type="journal article" date="2013" name="Genome Announc.">
        <title>The Draft Genome Sequence of Sphingomonas paucimobilis Strain HER1398 (Proteobacteria), Host to the Giant PAU Phage, Indicates That It Is a Member of the Genus Sphingobacterium (Bacteroidetes).</title>
        <authorList>
            <person name="White R.A.III."/>
            <person name="Suttle C.A."/>
        </authorList>
    </citation>
    <scope>NUCLEOTIDE SEQUENCE [LARGE SCALE GENOMIC DNA]</scope>
    <source>
        <strain evidence="8 9">HER1398</strain>
    </source>
</reference>
<dbReference type="STRING" id="1346330.M472_05760"/>
<accession>U2HSK6</accession>
<evidence type="ECO:0000313" key="9">
    <source>
        <dbReference type="Proteomes" id="UP000016584"/>
    </source>
</evidence>
<organism evidence="8 9">
    <name type="scientific">Sphingobacterium paucimobilis HER1398</name>
    <dbReference type="NCBI Taxonomy" id="1346330"/>
    <lineage>
        <taxon>Bacteria</taxon>
        <taxon>Pseudomonadati</taxon>
        <taxon>Bacteroidota</taxon>
        <taxon>Sphingobacteriia</taxon>
        <taxon>Sphingobacteriales</taxon>
        <taxon>Sphingobacteriaceae</taxon>
        <taxon>Sphingobacterium</taxon>
    </lineage>
</organism>
<dbReference type="Gene3D" id="2.60.40.420">
    <property type="entry name" value="Cupredoxins - blue copper proteins"/>
    <property type="match status" value="1"/>
</dbReference>
<dbReference type="Pfam" id="PF00127">
    <property type="entry name" value="Copper-bind"/>
    <property type="match status" value="1"/>
</dbReference>
<dbReference type="PROSITE" id="PS51257">
    <property type="entry name" value="PROKAR_LIPOPROTEIN"/>
    <property type="match status" value="1"/>
</dbReference>
<dbReference type="InterPro" id="IPR028871">
    <property type="entry name" value="BlueCu_1_BS"/>
</dbReference>
<protein>
    <recommendedName>
        <fullName evidence="7">Blue (type 1) copper domain-containing protein</fullName>
    </recommendedName>
</protein>
<dbReference type="PROSITE" id="PS00196">
    <property type="entry name" value="COPPER_BLUE"/>
    <property type="match status" value="1"/>
</dbReference>
<keyword evidence="9" id="KW-1185">Reference proteome</keyword>
<evidence type="ECO:0000256" key="2">
    <source>
        <dbReference type="ARBA" id="ARBA00022723"/>
    </source>
</evidence>
<feature type="region of interest" description="Disordered" evidence="5">
    <location>
        <begin position="21"/>
        <end position="43"/>
    </location>
</feature>
<evidence type="ECO:0000256" key="1">
    <source>
        <dbReference type="ARBA" id="ARBA00022448"/>
    </source>
</evidence>
<feature type="signal peptide" evidence="6">
    <location>
        <begin position="1"/>
        <end position="20"/>
    </location>
</feature>
<dbReference type="AlphaFoldDB" id="U2HSK6"/>
<dbReference type="GO" id="GO:0009055">
    <property type="term" value="F:electron transfer activity"/>
    <property type="evidence" value="ECO:0007669"/>
    <property type="project" value="InterPro"/>
</dbReference>
<sequence>MKKLFFIPALAAVVSLTACGGNNSKSEGTAQNTTEESSTSDAPVETVAGIENVTISNNWTVEGNDQMKFNTELIRVKAGEPLELTLKNVGKMPKESMGHNLVILKPGVDLPTFGGEASAAADNEYIPKSALSSIVAHTKLLGPGEEDKISVTLEKGVYSYICSFPGHYALMQGKIVAE</sequence>
<feature type="domain" description="Blue (type 1) copper" evidence="7">
    <location>
        <begin position="60"/>
        <end position="176"/>
    </location>
</feature>
<dbReference type="InterPro" id="IPR050845">
    <property type="entry name" value="Cu-binding_ET"/>
</dbReference>
<keyword evidence="1" id="KW-0813">Transport</keyword>
<keyword evidence="3" id="KW-0249">Electron transport</keyword>
<evidence type="ECO:0000256" key="6">
    <source>
        <dbReference type="SAM" id="SignalP"/>
    </source>
</evidence>
<feature type="compositionally biased region" description="Polar residues" evidence="5">
    <location>
        <begin position="21"/>
        <end position="41"/>
    </location>
</feature>
<dbReference type="EMBL" id="ATDL01000017">
    <property type="protein sequence ID" value="ERJ58265.1"/>
    <property type="molecule type" value="Genomic_DNA"/>
</dbReference>
<dbReference type="PANTHER" id="PTHR38439:SF2">
    <property type="entry name" value="OUTER MEMBRANE PROTEIN H.8"/>
    <property type="match status" value="1"/>
</dbReference>
<feature type="chain" id="PRO_5004627511" description="Blue (type 1) copper domain-containing protein" evidence="6">
    <location>
        <begin position="21"/>
        <end position="178"/>
    </location>
</feature>
<dbReference type="PANTHER" id="PTHR38439">
    <property type="entry name" value="AURACYANIN-B"/>
    <property type="match status" value="1"/>
</dbReference>
<dbReference type="Proteomes" id="UP000016584">
    <property type="component" value="Unassembled WGS sequence"/>
</dbReference>
<evidence type="ECO:0000259" key="7">
    <source>
        <dbReference type="Pfam" id="PF00127"/>
    </source>
</evidence>